<evidence type="ECO:0000256" key="10">
    <source>
        <dbReference type="RuleBase" id="RU361270"/>
    </source>
</evidence>
<dbReference type="GO" id="GO:0006144">
    <property type="term" value="P:purine nucleobase metabolic process"/>
    <property type="evidence" value="ECO:0007669"/>
    <property type="project" value="UniProtKB-KW"/>
</dbReference>
<accession>A0A411HIU4</accession>
<dbReference type="PANTHER" id="PTHR10395:SF7">
    <property type="entry name" value="5-HYDROXYISOURATE HYDROLASE"/>
    <property type="match status" value="1"/>
</dbReference>
<dbReference type="PROSITE" id="PS00768">
    <property type="entry name" value="TRANSTHYRETIN_1"/>
    <property type="match status" value="1"/>
</dbReference>
<evidence type="ECO:0000256" key="3">
    <source>
        <dbReference type="ARBA" id="ARBA00009850"/>
    </source>
</evidence>
<dbReference type="InterPro" id="IPR023418">
    <property type="entry name" value="Thyroxine_BS"/>
</dbReference>
<evidence type="ECO:0000259" key="11">
    <source>
        <dbReference type="Pfam" id="PF00576"/>
    </source>
</evidence>
<organism evidence="12 13">
    <name type="scientific">Pseudolysobacter antarcticus</name>
    <dbReference type="NCBI Taxonomy" id="2511995"/>
    <lineage>
        <taxon>Bacteria</taxon>
        <taxon>Pseudomonadati</taxon>
        <taxon>Pseudomonadota</taxon>
        <taxon>Gammaproteobacteria</taxon>
        <taxon>Lysobacterales</taxon>
        <taxon>Rhodanobacteraceae</taxon>
        <taxon>Pseudolysobacter</taxon>
    </lineage>
</organism>
<dbReference type="Gene3D" id="2.60.40.180">
    <property type="entry name" value="Transthyretin/hydroxyisourate hydrolase domain"/>
    <property type="match status" value="1"/>
</dbReference>
<dbReference type="KEGG" id="xbc:ELE36_08730"/>
<sequence length="117" mass="13119">MGRLTTHVLDTAAGIPARGMRIELHALDTASPRPLASFITNADGRCPAPLLEDDAFRVGRYTLTFHVAEYFRDRDMTLPQPEFLDEVVIRFGIADSAQHYHVPLLVSPWSYSTYRGS</sequence>
<evidence type="ECO:0000256" key="4">
    <source>
        <dbReference type="ARBA" id="ARBA00011881"/>
    </source>
</evidence>
<comment type="subunit">
    <text evidence="4 10">Homotetramer.</text>
</comment>
<dbReference type="InterPro" id="IPR023419">
    <property type="entry name" value="Transthyretin_CS"/>
</dbReference>
<evidence type="ECO:0000313" key="13">
    <source>
        <dbReference type="Proteomes" id="UP000291562"/>
    </source>
</evidence>
<comment type="function">
    <text evidence="2">Catalyzes the hydrolysis of 5-hydroxyisourate (HIU) to 2-oxo-4-hydroxy-4-carboxy-5-ureidoimidazoline (OHCU).</text>
</comment>
<dbReference type="RefSeq" id="WP_129832704.1">
    <property type="nucleotide sequence ID" value="NZ_CP035704.1"/>
</dbReference>
<dbReference type="OrthoDB" id="9792386at2"/>
<feature type="domain" description="Transthyretin/hydroxyisourate hydrolase" evidence="11">
    <location>
        <begin position="4"/>
        <end position="116"/>
    </location>
</feature>
<dbReference type="InterPro" id="IPR014306">
    <property type="entry name" value="Hydroxyisourate_hydrolase"/>
</dbReference>
<feature type="binding site" evidence="9">
    <location>
        <position position="114"/>
    </location>
    <ligand>
        <name>substrate</name>
    </ligand>
</feature>
<name>A0A411HIU4_9GAMM</name>
<evidence type="ECO:0000256" key="1">
    <source>
        <dbReference type="ARBA" id="ARBA00001043"/>
    </source>
</evidence>
<comment type="similarity">
    <text evidence="3 10">Belongs to the transthyretin family. 5-hydroxyisourate hydrolase subfamily.</text>
</comment>
<dbReference type="PRINTS" id="PR00189">
    <property type="entry name" value="TRNSTHYRETIN"/>
</dbReference>
<dbReference type="SUPFAM" id="SSF49472">
    <property type="entry name" value="Transthyretin (synonym: prealbumin)"/>
    <property type="match status" value="1"/>
</dbReference>
<dbReference type="PANTHER" id="PTHR10395">
    <property type="entry name" value="URICASE AND TRANSTHYRETIN-RELATED"/>
    <property type="match status" value="1"/>
</dbReference>
<evidence type="ECO:0000256" key="9">
    <source>
        <dbReference type="PIRSR" id="PIRSR600895-51"/>
    </source>
</evidence>
<evidence type="ECO:0000313" key="12">
    <source>
        <dbReference type="EMBL" id="QBB70446.1"/>
    </source>
</evidence>
<evidence type="ECO:0000256" key="8">
    <source>
        <dbReference type="ARBA" id="ARBA00022801"/>
    </source>
</evidence>
<dbReference type="EC" id="3.5.2.17" evidence="5 10"/>
<comment type="catalytic activity">
    <reaction evidence="1 10">
        <text>5-hydroxyisourate + H2O = 5-hydroxy-2-oxo-4-ureido-2,5-dihydro-1H-imidazole-5-carboxylate + H(+)</text>
        <dbReference type="Rhea" id="RHEA:23736"/>
        <dbReference type="ChEBI" id="CHEBI:15377"/>
        <dbReference type="ChEBI" id="CHEBI:15378"/>
        <dbReference type="ChEBI" id="CHEBI:18072"/>
        <dbReference type="ChEBI" id="CHEBI:58639"/>
        <dbReference type="EC" id="3.5.2.17"/>
    </reaction>
</comment>
<evidence type="ECO:0000256" key="2">
    <source>
        <dbReference type="ARBA" id="ARBA00002704"/>
    </source>
</evidence>
<dbReference type="Proteomes" id="UP000291562">
    <property type="component" value="Chromosome"/>
</dbReference>
<gene>
    <name evidence="12" type="primary">uraH</name>
    <name evidence="12" type="ORF">ELE36_08730</name>
</gene>
<reference evidence="12 13" key="1">
    <citation type="submission" date="2019-01" db="EMBL/GenBank/DDBJ databases">
        <title>Pseudolysobacter antarctica gen. nov., sp. nov., isolated from Fildes Peninsula, Antarctica.</title>
        <authorList>
            <person name="Wei Z."/>
            <person name="Peng F."/>
        </authorList>
    </citation>
    <scope>NUCLEOTIDE SEQUENCE [LARGE SCALE GENOMIC DNA]</scope>
    <source>
        <strain evidence="12 13">AQ6-296</strain>
    </source>
</reference>
<dbReference type="NCBIfam" id="TIGR02962">
    <property type="entry name" value="hdxy_isourate"/>
    <property type="match status" value="1"/>
</dbReference>
<dbReference type="InterPro" id="IPR023416">
    <property type="entry name" value="Transthyretin/HIU_hydrolase_d"/>
</dbReference>
<keyword evidence="7 10" id="KW-0659">Purine metabolism</keyword>
<proteinExistence type="inferred from homology"/>
<dbReference type="CDD" id="cd05822">
    <property type="entry name" value="TLP_HIUase"/>
    <property type="match status" value="1"/>
</dbReference>
<keyword evidence="13" id="KW-1185">Reference proteome</keyword>
<dbReference type="Pfam" id="PF00576">
    <property type="entry name" value="Transthyretin"/>
    <property type="match status" value="1"/>
</dbReference>
<dbReference type="AlphaFoldDB" id="A0A411HIU4"/>
<keyword evidence="8 10" id="KW-0378">Hydrolase</keyword>
<dbReference type="EMBL" id="CP035704">
    <property type="protein sequence ID" value="QBB70446.1"/>
    <property type="molecule type" value="Genomic_DNA"/>
</dbReference>
<evidence type="ECO:0000256" key="5">
    <source>
        <dbReference type="ARBA" id="ARBA00012609"/>
    </source>
</evidence>
<dbReference type="PROSITE" id="PS00769">
    <property type="entry name" value="TRANSTHYRETIN_2"/>
    <property type="match status" value="1"/>
</dbReference>
<dbReference type="InterPro" id="IPR036817">
    <property type="entry name" value="Transthyretin/HIU_hydrolase_sf"/>
</dbReference>
<feature type="binding site" evidence="9">
    <location>
        <position position="7"/>
    </location>
    <ligand>
        <name>substrate</name>
    </ligand>
</feature>
<dbReference type="FunFam" id="2.60.40.180:FF:000005">
    <property type="entry name" value="5-hydroxyisourate hydrolase"/>
    <property type="match status" value="1"/>
</dbReference>
<dbReference type="GO" id="GO:0033971">
    <property type="term" value="F:hydroxyisourate hydrolase activity"/>
    <property type="evidence" value="ECO:0007669"/>
    <property type="project" value="UniProtKB-EC"/>
</dbReference>
<protein>
    <recommendedName>
        <fullName evidence="6 10">5-hydroxyisourate hydrolase</fullName>
        <shortName evidence="10">HIU hydrolase</shortName>
        <shortName evidence="10">HIUHase</shortName>
        <ecNumber evidence="5 10">3.5.2.17</ecNumber>
    </recommendedName>
</protein>
<dbReference type="InterPro" id="IPR000895">
    <property type="entry name" value="Transthyretin/HIU_hydrolase"/>
</dbReference>
<evidence type="ECO:0000256" key="7">
    <source>
        <dbReference type="ARBA" id="ARBA00022631"/>
    </source>
</evidence>
<evidence type="ECO:0000256" key="6">
    <source>
        <dbReference type="ARBA" id="ARBA00017539"/>
    </source>
</evidence>
<feature type="binding site" evidence="9">
    <location>
        <position position="45"/>
    </location>
    <ligand>
        <name>substrate</name>
    </ligand>
</feature>